<keyword evidence="3" id="KW-1185">Reference proteome</keyword>
<accession>A0ABX4XYL2</accession>
<evidence type="ECO:0000313" key="2">
    <source>
        <dbReference type="EMBL" id="PNQ90070.1"/>
    </source>
</evidence>
<feature type="region of interest" description="Disordered" evidence="1">
    <location>
        <begin position="1"/>
        <end position="38"/>
    </location>
</feature>
<comment type="caution">
    <text evidence="2">The sequence shown here is derived from an EMBL/GenBank/DDBJ whole genome shotgun (WGS) entry which is preliminary data.</text>
</comment>
<organism evidence="2 3">
    <name type="scientific">Pseudomonas gingeri NCPPB 3146 = LMG 5327</name>
    <dbReference type="NCBI Taxonomy" id="707248"/>
    <lineage>
        <taxon>Bacteria</taxon>
        <taxon>Pseudomonadati</taxon>
        <taxon>Pseudomonadota</taxon>
        <taxon>Gammaproteobacteria</taxon>
        <taxon>Pseudomonadales</taxon>
        <taxon>Pseudomonadaceae</taxon>
        <taxon>Pseudomonas</taxon>
    </lineage>
</organism>
<proteinExistence type="predicted"/>
<dbReference type="Proteomes" id="UP000236232">
    <property type="component" value="Unassembled WGS sequence"/>
</dbReference>
<gene>
    <name evidence="2" type="ORF">CCU68_22995</name>
</gene>
<sequence length="105" mass="10669">MRLQAKTRRAPGTDQDAGTVLTGHSRASPLPQRAPDCGAPLCGSRLAGDDGRSGDAKLTGLIASKPAPTGFATVLSQGLHQHFGQTNKNAPDLAVGGVFHSAGAR</sequence>
<protein>
    <submittedName>
        <fullName evidence="2">Uncharacterized protein</fullName>
    </submittedName>
</protein>
<dbReference type="EMBL" id="POWE01000143">
    <property type="protein sequence ID" value="PNQ90070.1"/>
    <property type="molecule type" value="Genomic_DNA"/>
</dbReference>
<evidence type="ECO:0000313" key="3">
    <source>
        <dbReference type="Proteomes" id="UP000236232"/>
    </source>
</evidence>
<reference evidence="2 3" key="1">
    <citation type="submission" date="2018-01" db="EMBL/GenBank/DDBJ databases">
        <title>Draft Genome Sequence of Pseudomonas gingeri NCPPB 3146 (LMG 5327), a White Line Reaction Producer.</title>
        <authorList>
            <person name="Rokni-Zadeh H."/>
            <person name="Bahrami T."/>
            <person name="Zarvandi S."/>
            <person name="Changi-Ashtiani M."/>
            <person name="De Mot R."/>
        </authorList>
    </citation>
    <scope>NUCLEOTIDE SEQUENCE [LARGE SCALE GENOMIC DNA]</scope>
    <source>
        <strain evidence="3">NCPPB 3146 \ LMG 5327</strain>
    </source>
</reference>
<name>A0ABX4XYL2_9PSED</name>
<evidence type="ECO:0000256" key="1">
    <source>
        <dbReference type="SAM" id="MobiDB-lite"/>
    </source>
</evidence>